<organism evidence="3 4">
    <name type="scientific">Penicillium canescens</name>
    <dbReference type="NCBI Taxonomy" id="5083"/>
    <lineage>
        <taxon>Eukaryota</taxon>
        <taxon>Fungi</taxon>
        <taxon>Dikarya</taxon>
        <taxon>Ascomycota</taxon>
        <taxon>Pezizomycotina</taxon>
        <taxon>Eurotiomycetes</taxon>
        <taxon>Eurotiomycetidae</taxon>
        <taxon>Eurotiales</taxon>
        <taxon>Aspergillaceae</taxon>
        <taxon>Penicillium</taxon>
    </lineage>
</organism>
<reference evidence="3" key="1">
    <citation type="journal article" date="2023" name="IMA Fungus">
        <title>Comparative genomic study of the Penicillium genus elucidates a diverse pangenome and 15 lateral gene transfer events.</title>
        <authorList>
            <person name="Petersen C."/>
            <person name="Sorensen T."/>
            <person name="Nielsen M.R."/>
            <person name="Sondergaard T.E."/>
            <person name="Sorensen J.L."/>
            <person name="Fitzpatrick D.A."/>
            <person name="Frisvad J.C."/>
            <person name="Nielsen K.L."/>
        </authorList>
    </citation>
    <scope>NUCLEOTIDE SEQUENCE</scope>
    <source>
        <strain evidence="3">IBT 15450</strain>
    </source>
</reference>
<proteinExistence type="predicted"/>
<feature type="compositionally biased region" description="Polar residues" evidence="1">
    <location>
        <begin position="1"/>
        <end position="14"/>
    </location>
</feature>
<evidence type="ECO:0000256" key="1">
    <source>
        <dbReference type="SAM" id="MobiDB-lite"/>
    </source>
</evidence>
<reference evidence="3" key="2">
    <citation type="submission" date="2023-01" db="EMBL/GenBank/DDBJ databases">
        <authorList>
            <person name="Petersen C."/>
        </authorList>
    </citation>
    <scope>NUCLEOTIDE SEQUENCE</scope>
    <source>
        <strain evidence="3">IBT 15450</strain>
    </source>
</reference>
<dbReference type="AlphaFoldDB" id="A0AAD6N9Z7"/>
<evidence type="ECO:0000313" key="4">
    <source>
        <dbReference type="Proteomes" id="UP001219568"/>
    </source>
</evidence>
<keyword evidence="4" id="KW-1185">Reference proteome</keyword>
<dbReference type="Proteomes" id="UP001219568">
    <property type="component" value="Unassembled WGS sequence"/>
</dbReference>
<keyword evidence="2" id="KW-0812">Transmembrane</keyword>
<gene>
    <name evidence="3" type="ORF">N7460_005794</name>
</gene>
<dbReference type="EMBL" id="JAQJZL010000004">
    <property type="protein sequence ID" value="KAJ6044439.1"/>
    <property type="molecule type" value="Genomic_DNA"/>
</dbReference>
<sequence length="447" mass="47647">MSNTFEVRQEGATQSSSIAAASSSSALGMSDSTSPSSTASPTPQNAGSTAPTPTKSAALIPSSLALSSSGTPTRTSSITNIASSSAIPSGSHKPSYSGGTLAGAIVGSIAGTLLLALLAFFCLRHRRKRNHPDAIAQSSISVTTETPKQPAQIQSRIFGGTATTSHDKQTHIAPAIESQLFDLGSYIPSPVDDNTVSTKIQTLYDQASLHIDNYYSYTNLALRLTPDVVACMNKFDSPFLPSPLAILLSNPRSKRAALTHTLVRALLQGIQPGSQTRSLLPPCYTMSRNKQETSGDDFGTLLTSCILVDTELIKSTIDDHRVMFAWRILTSNIYTRGHNPQGPTSAISQREAVAALVEDFATAFAPYFDSHSTVEDHLSHLTSVVQAAADLGAWLFSQPCSFEFRWSPLVTPLNQVIMFPAVLKVGDEQGRPLSVPHTLVEETSARI</sequence>
<evidence type="ECO:0000256" key="2">
    <source>
        <dbReference type="SAM" id="Phobius"/>
    </source>
</evidence>
<evidence type="ECO:0000313" key="3">
    <source>
        <dbReference type="EMBL" id="KAJ6044439.1"/>
    </source>
</evidence>
<feature type="compositionally biased region" description="Polar residues" evidence="1">
    <location>
        <begin position="44"/>
        <end position="55"/>
    </location>
</feature>
<feature type="region of interest" description="Disordered" evidence="1">
    <location>
        <begin position="1"/>
        <end position="55"/>
    </location>
</feature>
<comment type="caution">
    <text evidence="3">The sequence shown here is derived from an EMBL/GenBank/DDBJ whole genome shotgun (WGS) entry which is preliminary data.</text>
</comment>
<feature type="transmembrane region" description="Helical" evidence="2">
    <location>
        <begin position="101"/>
        <end position="123"/>
    </location>
</feature>
<keyword evidence="2" id="KW-0472">Membrane</keyword>
<keyword evidence="2" id="KW-1133">Transmembrane helix</keyword>
<name>A0AAD6N9Z7_PENCN</name>
<feature type="compositionally biased region" description="Low complexity" evidence="1">
    <location>
        <begin position="15"/>
        <end position="43"/>
    </location>
</feature>
<protein>
    <submittedName>
        <fullName evidence="3">Uncharacterized protein</fullName>
    </submittedName>
</protein>
<accession>A0AAD6N9Z7</accession>